<feature type="transmembrane region" description="Helical" evidence="1">
    <location>
        <begin position="122"/>
        <end position="139"/>
    </location>
</feature>
<keyword evidence="1" id="KW-1133">Transmembrane helix</keyword>
<proteinExistence type="predicted"/>
<comment type="caution">
    <text evidence="2">The sequence shown here is derived from an EMBL/GenBank/DDBJ whole genome shotgun (WGS) entry which is preliminary data.</text>
</comment>
<name>F3KNA6_9ARCH</name>
<organism evidence="2">
    <name type="scientific">Candidatus Nitrosarchaeum limnium SFB1</name>
    <dbReference type="NCBI Taxonomy" id="886738"/>
    <lineage>
        <taxon>Archaea</taxon>
        <taxon>Nitrososphaerota</taxon>
        <taxon>Nitrososphaeria</taxon>
        <taxon>Nitrosopumilales</taxon>
        <taxon>Nitrosopumilaceae</taxon>
        <taxon>Nitrosarchaeum</taxon>
    </lineage>
</organism>
<sequence length="350" mass="40749">MSFILDIKSRFGNYLESMRWVVFLFLGGALNTMAILTVANYLKTINVVSTSTNPEAQFQIVITVIQFILLPIFLFFIPIMLSIIFTKLGADKILVPSMFIQIISLGWFLFYLPTTGLDSDKLIMYGQMMVYYTFFGGIAQDQLSFKLVGIPARREDLEKFSLKVYAEREKIVRLLLSERYKNNIRLSEKIEKHNDNLILRSVKRGKMRITIELQESLDDESIIVNVVMFQKGYYYLKSSEELKGFAETYQNNIESILRSQKPEIKFKTNPIEFTESLEFLVLREFEGVLSQLEITWRGWFKTIMFIASLIAVGVFYFFFKDGTNALITLVLICLYLAFELPHKLLKKRNE</sequence>
<dbReference type="Proteomes" id="UP000004348">
    <property type="component" value="Chromosome"/>
</dbReference>
<evidence type="ECO:0000256" key="1">
    <source>
        <dbReference type="SAM" id="Phobius"/>
    </source>
</evidence>
<feature type="transmembrane region" description="Helical" evidence="1">
    <location>
        <begin position="299"/>
        <end position="319"/>
    </location>
</feature>
<gene>
    <name evidence="2" type="ORF">Nlim_1887</name>
</gene>
<dbReference type="EMBL" id="AEGP01000066">
    <property type="protein sequence ID" value="EGG41081.1"/>
    <property type="molecule type" value="Genomic_DNA"/>
</dbReference>
<reference evidence="2" key="1">
    <citation type="journal article" date="2011" name="PLoS ONE">
        <title>Genome of a low-salinity ammonia-oxidizing archaeon determined by single-cell and metagenomic analysis.</title>
        <authorList>
            <person name="Blainey P.C."/>
            <person name="Mosier A.C."/>
            <person name="Potanina A."/>
            <person name="Francis C.A."/>
            <person name="Quake S.R."/>
        </authorList>
    </citation>
    <scope>NUCLEOTIDE SEQUENCE [LARGE SCALE GENOMIC DNA]</scope>
    <source>
        <strain evidence="2">SFB1</strain>
    </source>
</reference>
<evidence type="ECO:0000313" key="2">
    <source>
        <dbReference type="EMBL" id="EGG41081.1"/>
    </source>
</evidence>
<feature type="transmembrane region" description="Helical" evidence="1">
    <location>
        <begin position="325"/>
        <end position="345"/>
    </location>
</feature>
<keyword evidence="1" id="KW-0812">Transmembrane</keyword>
<feature type="transmembrane region" description="Helical" evidence="1">
    <location>
        <begin position="58"/>
        <end position="81"/>
    </location>
</feature>
<keyword evidence="1" id="KW-0472">Membrane</keyword>
<feature type="transmembrane region" description="Helical" evidence="1">
    <location>
        <begin position="93"/>
        <end position="110"/>
    </location>
</feature>
<dbReference type="HOGENOM" id="CLU_791325_0_0_2"/>
<protein>
    <submittedName>
        <fullName evidence="2">Uncharacterized protein</fullName>
    </submittedName>
</protein>
<dbReference type="AlphaFoldDB" id="F3KNA6"/>
<accession>F3KNA6</accession>
<feature type="transmembrane region" description="Helical" evidence="1">
    <location>
        <begin position="20"/>
        <end position="38"/>
    </location>
</feature>